<evidence type="ECO:0008006" key="3">
    <source>
        <dbReference type="Google" id="ProtNLM"/>
    </source>
</evidence>
<evidence type="ECO:0000313" key="1">
    <source>
        <dbReference type="EMBL" id="KAJ4429259.1"/>
    </source>
</evidence>
<protein>
    <recommendedName>
        <fullName evidence="3">Tc1-like transposase DDE domain-containing protein</fullName>
    </recommendedName>
</protein>
<accession>A0ABQ8S5V3</accession>
<dbReference type="EMBL" id="JAJSOF020000036">
    <property type="protein sequence ID" value="KAJ4429259.1"/>
    <property type="molecule type" value="Genomic_DNA"/>
</dbReference>
<organism evidence="1 2">
    <name type="scientific">Periplaneta americana</name>
    <name type="common">American cockroach</name>
    <name type="synonym">Blatta americana</name>
    <dbReference type="NCBI Taxonomy" id="6978"/>
    <lineage>
        <taxon>Eukaryota</taxon>
        <taxon>Metazoa</taxon>
        <taxon>Ecdysozoa</taxon>
        <taxon>Arthropoda</taxon>
        <taxon>Hexapoda</taxon>
        <taxon>Insecta</taxon>
        <taxon>Pterygota</taxon>
        <taxon>Neoptera</taxon>
        <taxon>Polyneoptera</taxon>
        <taxon>Dictyoptera</taxon>
        <taxon>Blattodea</taxon>
        <taxon>Blattoidea</taxon>
        <taxon>Blattidae</taxon>
        <taxon>Blattinae</taxon>
        <taxon>Periplaneta</taxon>
    </lineage>
</organism>
<proteinExistence type="predicted"/>
<reference evidence="1 2" key="1">
    <citation type="journal article" date="2022" name="Allergy">
        <title>Genome assembly and annotation of Periplaneta americana reveal a comprehensive cockroach allergen profile.</title>
        <authorList>
            <person name="Wang L."/>
            <person name="Xiong Q."/>
            <person name="Saelim N."/>
            <person name="Wang L."/>
            <person name="Nong W."/>
            <person name="Wan A.T."/>
            <person name="Shi M."/>
            <person name="Liu X."/>
            <person name="Cao Q."/>
            <person name="Hui J.H.L."/>
            <person name="Sookrung N."/>
            <person name="Leung T.F."/>
            <person name="Tungtrongchitr A."/>
            <person name="Tsui S.K.W."/>
        </authorList>
    </citation>
    <scope>NUCLEOTIDE SEQUENCE [LARGE SCALE GENOMIC DNA]</scope>
    <source>
        <strain evidence="1">PWHHKU_190912</strain>
    </source>
</reference>
<keyword evidence="2" id="KW-1185">Reference proteome</keyword>
<name>A0ABQ8S5V3_PERAM</name>
<dbReference type="Gene3D" id="3.30.420.10">
    <property type="entry name" value="Ribonuclease H-like superfamily/Ribonuclease H"/>
    <property type="match status" value="1"/>
</dbReference>
<dbReference type="Proteomes" id="UP001148838">
    <property type="component" value="Unassembled WGS sequence"/>
</dbReference>
<sequence>MTRVYRAAHPAPILGIKVWGAIAYNGCTALVFVEGTLSSARYIKNIIPPILLPFLQCQGDVLFHQDSACGHTSRITQRAL</sequence>
<evidence type="ECO:0000313" key="2">
    <source>
        <dbReference type="Proteomes" id="UP001148838"/>
    </source>
</evidence>
<gene>
    <name evidence="1" type="ORF">ANN_26262</name>
</gene>
<comment type="caution">
    <text evidence="1">The sequence shown here is derived from an EMBL/GenBank/DDBJ whole genome shotgun (WGS) entry which is preliminary data.</text>
</comment>
<dbReference type="InterPro" id="IPR036397">
    <property type="entry name" value="RNaseH_sf"/>
</dbReference>